<feature type="domain" description="TrfB transcriptional repressor protein" evidence="3">
    <location>
        <begin position="4"/>
        <end position="64"/>
    </location>
</feature>
<dbReference type="Pfam" id="PF16509">
    <property type="entry name" value="KORA"/>
    <property type="match status" value="1"/>
</dbReference>
<sequence>MDPKNIEAARELLVEGLALQYVADKYGLTKQRALAIRDKLYAAYVQLPPDGWETATVCAPKDMLDQFLIKVGECRREIQNVRANNGTRVKKPK</sequence>
<proteinExistence type="predicted"/>
<dbReference type="EMBL" id="BMNW01000011">
    <property type="protein sequence ID" value="GGM25629.1"/>
    <property type="molecule type" value="Genomic_DNA"/>
</dbReference>
<evidence type="ECO:0000259" key="3">
    <source>
        <dbReference type="Pfam" id="PF16509"/>
    </source>
</evidence>
<dbReference type="InterPro" id="IPR053721">
    <property type="entry name" value="Fimbrial_Adhesin_Reg"/>
</dbReference>
<reference evidence="5" key="1">
    <citation type="journal article" date="2019" name="Int. J. Syst. Evol. Microbiol.">
        <title>The Global Catalogue of Microorganisms (GCM) 10K type strain sequencing project: providing services to taxonomists for standard genome sequencing and annotation.</title>
        <authorList>
            <consortium name="The Broad Institute Genomics Platform"/>
            <consortium name="The Broad Institute Genome Sequencing Center for Infectious Disease"/>
            <person name="Wu L."/>
            <person name="Ma J."/>
        </authorList>
    </citation>
    <scope>NUCLEOTIDE SEQUENCE [LARGE SCALE GENOMIC DNA]</scope>
    <source>
        <strain evidence="5">JCM 13501</strain>
    </source>
</reference>
<accession>A0ABQ2H2J3</accession>
<evidence type="ECO:0000256" key="2">
    <source>
        <dbReference type="ARBA" id="ARBA00023163"/>
    </source>
</evidence>
<keyword evidence="5" id="KW-1185">Reference proteome</keyword>
<dbReference type="RefSeq" id="WP_188867944.1">
    <property type="nucleotide sequence ID" value="NZ_BMNW01000011.1"/>
</dbReference>
<dbReference type="Gene3D" id="1.10.10.2690">
    <property type="match status" value="1"/>
</dbReference>
<organism evidence="4 5">
    <name type="scientific">Pseudomonas asuensis</name>
    <dbReference type="NCBI Taxonomy" id="1825787"/>
    <lineage>
        <taxon>Bacteria</taxon>
        <taxon>Pseudomonadati</taxon>
        <taxon>Pseudomonadota</taxon>
        <taxon>Gammaproteobacteria</taxon>
        <taxon>Pseudomonadales</taxon>
        <taxon>Pseudomonadaceae</taxon>
        <taxon>Pseudomonas</taxon>
    </lineage>
</organism>
<dbReference type="Proteomes" id="UP000616499">
    <property type="component" value="Unassembled WGS sequence"/>
</dbReference>
<gene>
    <name evidence="4" type="ORF">GCM10009425_40490</name>
</gene>
<comment type="caution">
    <text evidence="4">The sequence shown here is derived from an EMBL/GenBank/DDBJ whole genome shotgun (WGS) entry which is preliminary data.</text>
</comment>
<evidence type="ECO:0000313" key="5">
    <source>
        <dbReference type="Proteomes" id="UP000616499"/>
    </source>
</evidence>
<evidence type="ECO:0000256" key="1">
    <source>
        <dbReference type="ARBA" id="ARBA00023015"/>
    </source>
</evidence>
<dbReference type="InterPro" id="IPR032428">
    <property type="entry name" value="TrfB"/>
</dbReference>
<name>A0ABQ2H2J3_9PSED</name>
<keyword evidence="1" id="KW-0805">Transcription regulation</keyword>
<protein>
    <recommendedName>
        <fullName evidence="3">TrfB transcriptional repressor protein domain-containing protein</fullName>
    </recommendedName>
</protein>
<keyword evidence="2" id="KW-0804">Transcription</keyword>
<evidence type="ECO:0000313" key="4">
    <source>
        <dbReference type="EMBL" id="GGM25629.1"/>
    </source>
</evidence>